<name>A0A0A9BP22_ARUDO</name>
<dbReference type="AlphaFoldDB" id="A0A0A9BP22"/>
<proteinExistence type="predicted"/>
<reference evidence="1" key="2">
    <citation type="journal article" date="2015" name="Data Brief">
        <title>Shoot transcriptome of the giant reed, Arundo donax.</title>
        <authorList>
            <person name="Barrero R.A."/>
            <person name="Guerrero F.D."/>
            <person name="Moolhuijzen P."/>
            <person name="Goolsby J.A."/>
            <person name="Tidwell J."/>
            <person name="Bellgard S.E."/>
            <person name="Bellgard M.I."/>
        </authorList>
    </citation>
    <scope>NUCLEOTIDE SEQUENCE</scope>
    <source>
        <tissue evidence="1">Shoot tissue taken approximately 20 cm above the soil surface</tissue>
    </source>
</reference>
<evidence type="ECO:0000313" key="1">
    <source>
        <dbReference type="EMBL" id="JAD63928.1"/>
    </source>
</evidence>
<accession>A0A0A9BP22</accession>
<dbReference type="EMBL" id="GBRH01233967">
    <property type="protein sequence ID" value="JAD63928.1"/>
    <property type="molecule type" value="Transcribed_RNA"/>
</dbReference>
<reference evidence="1" key="1">
    <citation type="submission" date="2014-09" db="EMBL/GenBank/DDBJ databases">
        <authorList>
            <person name="Magalhaes I.L.F."/>
            <person name="Oliveira U."/>
            <person name="Santos F.R."/>
            <person name="Vidigal T.H.D.A."/>
            <person name="Brescovit A.D."/>
            <person name="Santos A.J."/>
        </authorList>
    </citation>
    <scope>NUCLEOTIDE SEQUENCE</scope>
    <source>
        <tissue evidence="1">Shoot tissue taken approximately 20 cm above the soil surface</tissue>
    </source>
</reference>
<protein>
    <submittedName>
        <fullName evidence="1">Uncharacterized protein</fullName>
    </submittedName>
</protein>
<sequence length="37" mass="4327">MTQSASFLNSVHRSFRTKRLCCLRNLPWSGARSVRLF</sequence>
<organism evidence="1">
    <name type="scientific">Arundo donax</name>
    <name type="common">Giant reed</name>
    <name type="synonym">Donax arundinaceus</name>
    <dbReference type="NCBI Taxonomy" id="35708"/>
    <lineage>
        <taxon>Eukaryota</taxon>
        <taxon>Viridiplantae</taxon>
        <taxon>Streptophyta</taxon>
        <taxon>Embryophyta</taxon>
        <taxon>Tracheophyta</taxon>
        <taxon>Spermatophyta</taxon>
        <taxon>Magnoliopsida</taxon>
        <taxon>Liliopsida</taxon>
        <taxon>Poales</taxon>
        <taxon>Poaceae</taxon>
        <taxon>PACMAD clade</taxon>
        <taxon>Arundinoideae</taxon>
        <taxon>Arundineae</taxon>
        <taxon>Arundo</taxon>
    </lineage>
</organism>